<name>A0A9W9UE19_PENBR</name>
<dbReference type="GO" id="GO:0008270">
    <property type="term" value="F:zinc ion binding"/>
    <property type="evidence" value="ECO:0007669"/>
    <property type="project" value="InterPro"/>
</dbReference>
<dbReference type="PANTHER" id="PTHR46910:SF17">
    <property type="entry name" value="SCFA-RELATED"/>
    <property type="match status" value="1"/>
</dbReference>
<dbReference type="AlphaFoldDB" id="A0A9W9UE19"/>
<dbReference type="GO" id="GO:0003700">
    <property type="term" value="F:DNA-binding transcription factor activity"/>
    <property type="evidence" value="ECO:0007669"/>
    <property type="project" value="InterPro"/>
</dbReference>
<dbReference type="GO" id="GO:0003677">
    <property type="term" value="F:DNA binding"/>
    <property type="evidence" value="ECO:0007669"/>
    <property type="project" value="InterPro"/>
</dbReference>
<dbReference type="InterPro" id="IPR050987">
    <property type="entry name" value="AtrR-like"/>
</dbReference>
<dbReference type="PANTHER" id="PTHR46910">
    <property type="entry name" value="TRANSCRIPTION FACTOR PDR1"/>
    <property type="match status" value="1"/>
</dbReference>
<dbReference type="Proteomes" id="UP001147695">
    <property type="component" value="Unassembled WGS sequence"/>
</dbReference>
<reference evidence="4" key="2">
    <citation type="journal article" date="2023" name="IMA Fungus">
        <title>Comparative genomic study of the Penicillium genus elucidates a diverse pangenome and 15 lateral gene transfer events.</title>
        <authorList>
            <person name="Petersen C."/>
            <person name="Sorensen T."/>
            <person name="Nielsen M.R."/>
            <person name="Sondergaard T.E."/>
            <person name="Sorensen J.L."/>
            <person name="Fitzpatrick D.A."/>
            <person name="Frisvad J.C."/>
            <person name="Nielsen K.L."/>
        </authorList>
    </citation>
    <scope>NUCLEOTIDE SEQUENCE</scope>
    <source>
        <strain evidence="4">IBT 35673</strain>
    </source>
</reference>
<keyword evidence="1" id="KW-0539">Nucleus</keyword>
<feature type="region of interest" description="Disordered" evidence="2">
    <location>
        <begin position="24"/>
        <end position="48"/>
    </location>
</feature>
<dbReference type="CDD" id="cd12148">
    <property type="entry name" value="fungal_TF_MHR"/>
    <property type="match status" value="1"/>
</dbReference>
<evidence type="ECO:0000256" key="1">
    <source>
        <dbReference type="ARBA" id="ARBA00023242"/>
    </source>
</evidence>
<dbReference type="EMBL" id="JAPZBQ010000004">
    <property type="protein sequence ID" value="KAJ5335624.1"/>
    <property type="molecule type" value="Genomic_DNA"/>
</dbReference>
<reference evidence="4" key="1">
    <citation type="submission" date="2022-12" db="EMBL/GenBank/DDBJ databases">
        <authorList>
            <person name="Petersen C."/>
        </authorList>
    </citation>
    <scope>NUCLEOTIDE SEQUENCE</scope>
    <source>
        <strain evidence="4">IBT 35673</strain>
    </source>
</reference>
<evidence type="ECO:0000313" key="4">
    <source>
        <dbReference type="EMBL" id="KAJ5335624.1"/>
    </source>
</evidence>
<feature type="domain" description="Xylanolytic transcriptional activator regulatory" evidence="3">
    <location>
        <begin position="211"/>
        <end position="288"/>
    </location>
</feature>
<organism evidence="4 5">
    <name type="scientific">Penicillium brevicompactum</name>
    <dbReference type="NCBI Taxonomy" id="5074"/>
    <lineage>
        <taxon>Eukaryota</taxon>
        <taxon>Fungi</taxon>
        <taxon>Dikarya</taxon>
        <taxon>Ascomycota</taxon>
        <taxon>Pezizomycotina</taxon>
        <taxon>Eurotiomycetes</taxon>
        <taxon>Eurotiomycetidae</taxon>
        <taxon>Eurotiales</taxon>
        <taxon>Aspergillaceae</taxon>
        <taxon>Penicillium</taxon>
    </lineage>
</organism>
<evidence type="ECO:0000256" key="2">
    <source>
        <dbReference type="SAM" id="MobiDB-lite"/>
    </source>
</evidence>
<evidence type="ECO:0000313" key="5">
    <source>
        <dbReference type="Proteomes" id="UP001147695"/>
    </source>
</evidence>
<dbReference type="InterPro" id="IPR007219">
    <property type="entry name" value="XnlR_reg_dom"/>
</dbReference>
<dbReference type="Pfam" id="PF04082">
    <property type="entry name" value="Fungal_trans"/>
    <property type="match status" value="1"/>
</dbReference>
<gene>
    <name evidence="4" type="ORF">N7452_008027</name>
</gene>
<dbReference type="GO" id="GO:0006351">
    <property type="term" value="P:DNA-templated transcription"/>
    <property type="evidence" value="ECO:0007669"/>
    <property type="project" value="InterPro"/>
</dbReference>
<proteinExistence type="predicted"/>
<sequence>MCKLKRQSSIADLSQAFELHDSVTPDTSMTTALPGGQKEPATGVSDKPEHLVRDRREQHYTANPLLQESKSLTAELLSLLPSRDVAALLVDTYFDRIHWFTLIFHQQDFRENWKKLYDYIPGSTEAASPHPHPGMVSTFLVVIAIALQYAGSHRKLVLRSHNVDLSALKENILALIRSKLLEIVSFQSIEAVQTCVLLGTYYLYHGSPSLAWPVCGCGLRLAQALKLHRRLPTTGPISQQLQGQIETRKRCWWAIYEIETFCSISYGYPHGIVDTDCNVELLNPLATSGGQPPP</sequence>
<dbReference type="SMART" id="SM00906">
    <property type="entry name" value="Fungal_trans"/>
    <property type="match status" value="1"/>
</dbReference>
<accession>A0A9W9UE19</accession>
<evidence type="ECO:0000259" key="3">
    <source>
        <dbReference type="SMART" id="SM00906"/>
    </source>
</evidence>
<comment type="caution">
    <text evidence="4">The sequence shown here is derived from an EMBL/GenBank/DDBJ whole genome shotgun (WGS) entry which is preliminary data.</text>
</comment>
<protein>
    <submittedName>
        <fullName evidence="4">Fungal-specific transcription factor domain-containing protein</fullName>
    </submittedName>
</protein>